<reference evidence="1 2" key="1">
    <citation type="journal article" date="2007" name="Proc. Natl. Acad. Sci. U.S.A.">
        <title>Genome dynamics in a natural archaeal population.</title>
        <authorList>
            <person name="Allen E.E."/>
            <person name="Tyson G.W."/>
            <person name="Whitaker R.J."/>
            <person name="Detter J.C."/>
            <person name="Richardson P.M."/>
            <person name="Banfield J.F."/>
        </authorList>
    </citation>
    <scope>NUCLEOTIDE SEQUENCE [LARGE SCALE GENOMIC DNA]</scope>
    <source>
        <strain evidence="2">fer1</strain>
    </source>
</reference>
<dbReference type="GeneID" id="16026124"/>
<dbReference type="RefSeq" id="WP_009888132.1">
    <property type="nucleotide sequence ID" value="NC_021592.1"/>
</dbReference>
<evidence type="ECO:0000313" key="2">
    <source>
        <dbReference type="Proteomes" id="UP000014660"/>
    </source>
</evidence>
<dbReference type="AlphaFoldDB" id="S0AU50"/>
<protein>
    <submittedName>
        <fullName evidence="1">Uncharacterized protein</fullName>
    </submittedName>
</protein>
<dbReference type="HOGENOM" id="CLU_2765870_0_0_2"/>
<dbReference type="Proteomes" id="UP000014660">
    <property type="component" value="Chromosome"/>
</dbReference>
<gene>
    <name evidence="1" type="ORF">FACI_IFERC00001G1934</name>
</gene>
<dbReference type="KEGG" id="fac:FACI_IFERC01G1934"/>
<organism evidence="1 2">
    <name type="scientific">Ferroplasma acidarmanus Fer1</name>
    <dbReference type="NCBI Taxonomy" id="333146"/>
    <lineage>
        <taxon>Archaea</taxon>
        <taxon>Methanobacteriati</taxon>
        <taxon>Thermoplasmatota</taxon>
        <taxon>Thermoplasmata</taxon>
        <taxon>Thermoplasmatales</taxon>
        <taxon>Ferroplasmaceae</taxon>
        <taxon>Ferroplasma</taxon>
    </lineage>
</organism>
<sequence length="69" mass="7806">MRILKSAKEYNKNEASINYPVFDVNKNVTLLLNADSVEIRNKPKKGEHCVPSIDLITGKLVYQCAVDKK</sequence>
<name>S0AU50_FERAC</name>
<accession>S0AU50</accession>
<evidence type="ECO:0000313" key="1">
    <source>
        <dbReference type="EMBL" id="AGO61910.1"/>
    </source>
</evidence>
<dbReference type="EMBL" id="CP004145">
    <property type="protein sequence ID" value="AGO61910.1"/>
    <property type="molecule type" value="Genomic_DNA"/>
</dbReference>
<keyword evidence="2" id="KW-1185">Reference proteome</keyword>
<proteinExistence type="predicted"/>